<proteinExistence type="inferred from homology"/>
<dbReference type="GO" id="GO:0003700">
    <property type="term" value="F:DNA-binding transcription factor activity"/>
    <property type="evidence" value="ECO:0007669"/>
    <property type="project" value="InterPro"/>
</dbReference>
<dbReference type="EMBL" id="PVYX01000002">
    <property type="protein sequence ID" value="PRX54273.1"/>
    <property type="molecule type" value="Genomic_DNA"/>
</dbReference>
<dbReference type="RefSeq" id="WP_106145564.1">
    <property type="nucleotide sequence ID" value="NZ_PVYX01000002.1"/>
</dbReference>
<comment type="caution">
    <text evidence="6">The sequence shown here is derived from an EMBL/GenBank/DDBJ whole genome shotgun (WGS) entry which is preliminary data.</text>
</comment>
<keyword evidence="2" id="KW-0805">Transcription regulation</keyword>
<dbReference type="PROSITE" id="PS50931">
    <property type="entry name" value="HTH_LYSR"/>
    <property type="match status" value="1"/>
</dbReference>
<dbReference type="OrthoDB" id="9803735at2"/>
<dbReference type="SUPFAM" id="SSF53850">
    <property type="entry name" value="Periplasmic binding protein-like II"/>
    <property type="match status" value="1"/>
</dbReference>
<evidence type="ECO:0000256" key="2">
    <source>
        <dbReference type="ARBA" id="ARBA00023015"/>
    </source>
</evidence>
<dbReference type="SUPFAM" id="SSF46785">
    <property type="entry name" value="Winged helix' DNA-binding domain"/>
    <property type="match status" value="1"/>
</dbReference>
<reference evidence="6 7" key="1">
    <citation type="submission" date="2018-03" db="EMBL/GenBank/DDBJ databases">
        <title>Genomic Encyclopedia of Archaeal and Bacterial Type Strains, Phase II (KMG-II): from individual species to whole genera.</title>
        <authorList>
            <person name="Goeker M."/>
        </authorList>
    </citation>
    <scope>NUCLEOTIDE SEQUENCE [LARGE SCALE GENOMIC DNA]</scope>
    <source>
        <strain evidence="6 7">DSM 25027</strain>
    </source>
</reference>
<dbReference type="Pfam" id="PF03466">
    <property type="entry name" value="LysR_substrate"/>
    <property type="match status" value="1"/>
</dbReference>
<evidence type="ECO:0000256" key="4">
    <source>
        <dbReference type="ARBA" id="ARBA00023163"/>
    </source>
</evidence>
<protein>
    <submittedName>
        <fullName evidence="6">DNA-binding transcriptional LysR family regulator</fullName>
    </submittedName>
</protein>
<comment type="similarity">
    <text evidence="1">Belongs to the LysR transcriptional regulatory family.</text>
</comment>
<dbReference type="InterPro" id="IPR036388">
    <property type="entry name" value="WH-like_DNA-bd_sf"/>
</dbReference>
<dbReference type="InterPro" id="IPR005119">
    <property type="entry name" value="LysR_subst-bd"/>
</dbReference>
<dbReference type="GO" id="GO:0003677">
    <property type="term" value="F:DNA binding"/>
    <property type="evidence" value="ECO:0007669"/>
    <property type="project" value="UniProtKB-KW"/>
</dbReference>
<dbReference type="AlphaFoldDB" id="A0A2T0M9X1"/>
<dbReference type="CDD" id="cd05466">
    <property type="entry name" value="PBP2_LTTR_substrate"/>
    <property type="match status" value="1"/>
</dbReference>
<evidence type="ECO:0000256" key="3">
    <source>
        <dbReference type="ARBA" id="ARBA00023125"/>
    </source>
</evidence>
<dbReference type="Gene3D" id="1.10.10.10">
    <property type="entry name" value="Winged helix-like DNA-binding domain superfamily/Winged helix DNA-binding domain"/>
    <property type="match status" value="1"/>
</dbReference>
<dbReference type="PRINTS" id="PR00039">
    <property type="entry name" value="HTHLYSR"/>
</dbReference>
<evidence type="ECO:0000313" key="6">
    <source>
        <dbReference type="EMBL" id="PRX54273.1"/>
    </source>
</evidence>
<evidence type="ECO:0000256" key="1">
    <source>
        <dbReference type="ARBA" id="ARBA00009437"/>
    </source>
</evidence>
<sequence>MTTEQLKNFLILCETMNFRKAAEKTYIAQPALSRQIQNLEEEIGAKLFDRSKRQIVLTESGDYFKREISKVLEQITQIAQRTNEIDKGDAGTITIGHASSAMHSIIPSLLQNLNQGNPNLKVSLLEGSNQFIFDRLESNEADFGFVPNALVPSNFDAVEIYRENYFLILPQEHHLDENSFRDLGDCRNEDWILHPQEGYGYMERILQIINGFGYLPNIVHRSPNTSSVLRMVSAGLGITMMGKSTLKGFDLNLKTIELKDLDHKLDMKLVFKKSRDLELNNYFSVIIENLEYLGTKIP</sequence>
<keyword evidence="4" id="KW-0804">Transcription</keyword>
<keyword evidence="7" id="KW-1185">Reference proteome</keyword>
<dbReference type="PANTHER" id="PTHR30346:SF0">
    <property type="entry name" value="HCA OPERON TRANSCRIPTIONAL ACTIVATOR HCAR"/>
    <property type="match status" value="1"/>
</dbReference>
<dbReference type="FunFam" id="1.10.10.10:FF:000001">
    <property type="entry name" value="LysR family transcriptional regulator"/>
    <property type="match status" value="1"/>
</dbReference>
<keyword evidence="3 6" id="KW-0238">DNA-binding</keyword>
<feature type="domain" description="HTH lysR-type" evidence="5">
    <location>
        <begin position="1"/>
        <end position="58"/>
    </location>
</feature>
<accession>A0A2T0M9X1</accession>
<gene>
    <name evidence="6" type="ORF">CLV81_2671</name>
</gene>
<dbReference type="InterPro" id="IPR036390">
    <property type="entry name" value="WH_DNA-bd_sf"/>
</dbReference>
<dbReference type="Pfam" id="PF00126">
    <property type="entry name" value="HTH_1"/>
    <property type="match status" value="1"/>
</dbReference>
<dbReference type="GO" id="GO:0032993">
    <property type="term" value="C:protein-DNA complex"/>
    <property type="evidence" value="ECO:0007669"/>
    <property type="project" value="TreeGrafter"/>
</dbReference>
<name>A0A2T0M9X1_9FLAO</name>
<dbReference type="InterPro" id="IPR000847">
    <property type="entry name" value="LysR_HTH_N"/>
</dbReference>
<dbReference type="Gene3D" id="3.40.190.290">
    <property type="match status" value="1"/>
</dbReference>
<organism evidence="6 7">
    <name type="scientific">Flagellimonas meridianipacifica</name>
    <dbReference type="NCBI Taxonomy" id="1080225"/>
    <lineage>
        <taxon>Bacteria</taxon>
        <taxon>Pseudomonadati</taxon>
        <taxon>Bacteroidota</taxon>
        <taxon>Flavobacteriia</taxon>
        <taxon>Flavobacteriales</taxon>
        <taxon>Flavobacteriaceae</taxon>
        <taxon>Flagellimonas</taxon>
    </lineage>
</organism>
<evidence type="ECO:0000313" key="7">
    <source>
        <dbReference type="Proteomes" id="UP000237640"/>
    </source>
</evidence>
<dbReference type="Proteomes" id="UP000237640">
    <property type="component" value="Unassembled WGS sequence"/>
</dbReference>
<evidence type="ECO:0000259" key="5">
    <source>
        <dbReference type="PROSITE" id="PS50931"/>
    </source>
</evidence>
<dbReference type="PANTHER" id="PTHR30346">
    <property type="entry name" value="TRANSCRIPTIONAL DUAL REGULATOR HCAR-RELATED"/>
    <property type="match status" value="1"/>
</dbReference>